<protein>
    <submittedName>
        <fullName evidence="3">Uncharacterized protein</fullName>
    </submittedName>
</protein>
<proteinExistence type="predicted"/>
<feature type="compositionally biased region" description="Low complexity" evidence="1">
    <location>
        <begin position="140"/>
        <end position="161"/>
    </location>
</feature>
<feature type="chain" id="PRO_5040126651" evidence="2">
    <location>
        <begin position="25"/>
        <end position="657"/>
    </location>
</feature>
<dbReference type="GeneID" id="68297844"/>
<dbReference type="RefSeq" id="XP_044663722.1">
    <property type="nucleotide sequence ID" value="XM_044807787.1"/>
</dbReference>
<accession>A0A9P3FLN6</accession>
<evidence type="ECO:0000313" key="3">
    <source>
        <dbReference type="EMBL" id="GIZ49235.1"/>
    </source>
</evidence>
<dbReference type="EMBL" id="BOLY01000009">
    <property type="protein sequence ID" value="GIZ49235.1"/>
    <property type="molecule type" value="Genomic_DNA"/>
</dbReference>
<dbReference type="OrthoDB" id="3650392at2759"/>
<organism evidence="3 4">
    <name type="scientific">Cercospora kikuchii</name>
    <dbReference type="NCBI Taxonomy" id="84275"/>
    <lineage>
        <taxon>Eukaryota</taxon>
        <taxon>Fungi</taxon>
        <taxon>Dikarya</taxon>
        <taxon>Ascomycota</taxon>
        <taxon>Pezizomycotina</taxon>
        <taxon>Dothideomycetes</taxon>
        <taxon>Dothideomycetidae</taxon>
        <taxon>Mycosphaerellales</taxon>
        <taxon>Mycosphaerellaceae</taxon>
        <taxon>Cercospora</taxon>
    </lineage>
</organism>
<evidence type="ECO:0000256" key="1">
    <source>
        <dbReference type="SAM" id="MobiDB-lite"/>
    </source>
</evidence>
<feature type="region of interest" description="Disordered" evidence="1">
    <location>
        <begin position="208"/>
        <end position="272"/>
    </location>
</feature>
<name>A0A9P3FLN6_9PEZI</name>
<comment type="caution">
    <text evidence="3">The sequence shown here is derived from an EMBL/GenBank/DDBJ whole genome shotgun (WGS) entry which is preliminary data.</text>
</comment>
<feature type="compositionally biased region" description="Low complexity" evidence="1">
    <location>
        <begin position="170"/>
        <end position="185"/>
    </location>
</feature>
<evidence type="ECO:0000256" key="2">
    <source>
        <dbReference type="SAM" id="SignalP"/>
    </source>
</evidence>
<reference evidence="3 4" key="1">
    <citation type="submission" date="2021-01" db="EMBL/GenBank/DDBJ databases">
        <title>Cercospora kikuchii MAFF 305040 whole genome shotgun sequence.</title>
        <authorList>
            <person name="Kashiwa T."/>
            <person name="Suzuki T."/>
        </authorList>
    </citation>
    <scope>NUCLEOTIDE SEQUENCE [LARGE SCALE GENOMIC DNA]</scope>
    <source>
        <strain evidence="3 4">MAFF 305040</strain>
    </source>
</reference>
<feature type="compositionally biased region" description="Low complexity" evidence="1">
    <location>
        <begin position="208"/>
        <end position="228"/>
    </location>
</feature>
<dbReference type="AlphaFoldDB" id="A0A9P3FLN6"/>
<keyword evidence="2" id="KW-0732">Signal</keyword>
<dbReference type="Proteomes" id="UP000825890">
    <property type="component" value="Unassembled WGS sequence"/>
</dbReference>
<sequence length="657" mass="70861">MMRLLLPSTLLSLMFHGFPTPSDAAAILRHRSSGGNGTGYWGQNPNPYSNPYSPYPPGYGSSGASGAGQPHSVGSGQPQNPNPYASYPPGYGSSGAGQAYSGGSGQPHNPNPWAAAHPGGYSSSGAGQPYSGGFGRGPYGQPQNPNPYSSNPGGYSSSGVGQRYGGGSGQPQNPNPWAAAHSGGYSSSGAGRPYSGGVGSGYYGQSSNPYPPYSSGQSSSGAGQSYSGKGKQPAYNPSTGGQGFAGGAPSAGDKRPADESPIDPPRTRPTVEIAGDEMIRKYEVPGREIYNAWLMADTPEAASQLMLRGNALGPDPRNRDWQRHGIQRALTTAEWTITDTTSTLGQTNLLGLKNIVRPLQVGTEPNARWRSRRLRNVNVEPYDGNNPRTTGANIRVKMEQNKPYRPGGHRSRATVPALGGYYETVINIIDGVIIAEQHQDLYQQWSMRTANSLPLKDLPWDATWSDATWYLWVSMRGERLQDGGHKADGIPFKTSSTGNPFEYIEPRIGWNELQLSPRTPRHARMGNFLNYIFVTNIQDTDTLAILLRCTQSRGFGDLTFYIGHWCFYALLGTNANHMVAEFLAQHAGETLLGHKVLMSATIHNSVNIRGQRGPAIQWTVSDDVNGAYSRMRALEQQWLPPVNQRNSYCYPDIGNGR</sequence>
<feature type="compositionally biased region" description="Low complexity" evidence="1">
    <location>
        <begin position="106"/>
        <end position="118"/>
    </location>
</feature>
<feature type="region of interest" description="Disordered" evidence="1">
    <location>
        <begin position="38"/>
        <end position="185"/>
    </location>
</feature>
<feature type="compositionally biased region" description="Gly residues" evidence="1">
    <location>
        <begin position="92"/>
        <end position="105"/>
    </location>
</feature>
<gene>
    <name evidence="3" type="ORF">CKM354_001226900</name>
</gene>
<evidence type="ECO:0000313" key="4">
    <source>
        <dbReference type="Proteomes" id="UP000825890"/>
    </source>
</evidence>
<keyword evidence="4" id="KW-1185">Reference proteome</keyword>
<feature type="compositionally biased region" description="Low complexity" evidence="1">
    <location>
        <begin position="42"/>
        <end position="59"/>
    </location>
</feature>
<feature type="signal peptide" evidence="2">
    <location>
        <begin position="1"/>
        <end position="24"/>
    </location>
</feature>